<dbReference type="InterPro" id="IPR036524">
    <property type="entry name" value="Frataxin/CyaY_sf"/>
</dbReference>
<keyword evidence="10" id="KW-0406">Ion transport</keyword>
<evidence type="ECO:0000256" key="10">
    <source>
        <dbReference type="ARBA" id="ARBA00023065"/>
    </source>
</evidence>
<dbReference type="GO" id="GO:0008199">
    <property type="term" value="F:ferric iron binding"/>
    <property type="evidence" value="ECO:0007669"/>
    <property type="project" value="InterPro"/>
</dbReference>
<keyword evidence="7" id="KW-0809">Transit peptide</keyword>
<evidence type="ECO:0000256" key="5">
    <source>
        <dbReference type="ARBA" id="ARBA00022448"/>
    </source>
</evidence>
<comment type="subcellular location">
    <subcellularLocation>
        <location evidence="1">Mitochondrion</location>
    </subcellularLocation>
</comment>
<dbReference type="Gene3D" id="3.30.920.10">
    <property type="entry name" value="Frataxin/CyaY"/>
    <property type="match status" value="1"/>
</dbReference>
<keyword evidence="14" id="KW-1185">Reference proteome</keyword>
<dbReference type="NCBIfam" id="TIGR03422">
    <property type="entry name" value="mito_frataxin"/>
    <property type="match status" value="1"/>
</dbReference>
<keyword evidence="9" id="KW-0408">Iron</keyword>
<dbReference type="InterPro" id="IPR002908">
    <property type="entry name" value="Frataxin/CyaY"/>
</dbReference>
<dbReference type="GO" id="GO:0006826">
    <property type="term" value="P:iron ion transport"/>
    <property type="evidence" value="ECO:0007669"/>
    <property type="project" value="UniProtKB-KW"/>
</dbReference>
<dbReference type="GO" id="GO:0004322">
    <property type="term" value="F:ferroxidase activity"/>
    <property type="evidence" value="ECO:0007669"/>
    <property type="project" value="UniProtKB-EC"/>
</dbReference>
<protein>
    <recommendedName>
        <fullName evidence="3">ferroxidase</fullName>
        <ecNumber evidence="3">1.16.3.1</ecNumber>
    </recommendedName>
</protein>
<dbReference type="PANTHER" id="PTHR16821:SF2">
    <property type="entry name" value="FRATAXIN, MITOCHONDRIAL"/>
    <property type="match status" value="1"/>
</dbReference>
<accession>A0A1Y2ETU5</accession>
<dbReference type="GO" id="GO:0006879">
    <property type="term" value="P:intracellular iron ion homeostasis"/>
    <property type="evidence" value="ECO:0007669"/>
    <property type="project" value="UniProtKB-KW"/>
</dbReference>
<dbReference type="AlphaFoldDB" id="A0A1Y2ETU5"/>
<dbReference type="GO" id="GO:0034986">
    <property type="term" value="F:iron chaperone activity"/>
    <property type="evidence" value="ECO:0007669"/>
    <property type="project" value="TreeGrafter"/>
</dbReference>
<keyword evidence="11" id="KW-0496">Mitochondrion</keyword>
<evidence type="ECO:0000256" key="1">
    <source>
        <dbReference type="ARBA" id="ARBA00004173"/>
    </source>
</evidence>
<organism evidence="13 14">
    <name type="scientific">Neocallimastix californiae</name>
    <dbReference type="NCBI Taxonomy" id="1754190"/>
    <lineage>
        <taxon>Eukaryota</taxon>
        <taxon>Fungi</taxon>
        <taxon>Fungi incertae sedis</taxon>
        <taxon>Chytridiomycota</taxon>
        <taxon>Chytridiomycota incertae sedis</taxon>
        <taxon>Neocallimastigomycetes</taxon>
        <taxon>Neocallimastigales</taxon>
        <taxon>Neocallimastigaceae</taxon>
        <taxon>Neocallimastix</taxon>
    </lineage>
</organism>
<evidence type="ECO:0000256" key="6">
    <source>
        <dbReference type="ARBA" id="ARBA00022496"/>
    </source>
</evidence>
<dbReference type="InterPro" id="IPR017789">
    <property type="entry name" value="Frataxin"/>
</dbReference>
<keyword evidence="8" id="KW-0560">Oxidoreductase</keyword>
<evidence type="ECO:0000313" key="13">
    <source>
        <dbReference type="EMBL" id="ORY74724.1"/>
    </source>
</evidence>
<keyword evidence="6" id="KW-0410">Iron transport</keyword>
<dbReference type="GO" id="GO:0008198">
    <property type="term" value="F:ferrous iron binding"/>
    <property type="evidence" value="ECO:0007669"/>
    <property type="project" value="TreeGrafter"/>
</dbReference>
<evidence type="ECO:0000256" key="12">
    <source>
        <dbReference type="ARBA" id="ARBA00047990"/>
    </source>
</evidence>
<dbReference type="PANTHER" id="PTHR16821">
    <property type="entry name" value="FRATAXIN"/>
    <property type="match status" value="1"/>
</dbReference>
<dbReference type="InterPro" id="IPR020895">
    <property type="entry name" value="Frataxin_CS"/>
</dbReference>
<sequence length="205" mass="23521">MSYLANINKLSSLVQTRKDLNSVAFNCINKSFSMPSQINLKSSYHLNTSKLSIPSTTVCKKINFNCCSIKNYTSRKCCVLSPISDIKYHELADEFFDNLSERIETILEDSKIENYDTELSSGVLTIKLGSAGTYVINKQTPNRQIWYSSPISGPRKYIYDIKTKRWVGLNECDSQEENRFIETRLSEELSQILKMKVDIPKMNEN</sequence>
<keyword evidence="5" id="KW-0813">Transport</keyword>
<dbReference type="PROSITE" id="PS01344">
    <property type="entry name" value="FRATAXIN_1"/>
    <property type="match status" value="1"/>
</dbReference>
<dbReference type="GO" id="GO:0016226">
    <property type="term" value="P:iron-sulfur cluster assembly"/>
    <property type="evidence" value="ECO:0007669"/>
    <property type="project" value="InterPro"/>
</dbReference>
<evidence type="ECO:0000256" key="3">
    <source>
        <dbReference type="ARBA" id="ARBA00013107"/>
    </source>
</evidence>
<dbReference type="STRING" id="1754190.A0A1Y2ETU5"/>
<evidence type="ECO:0000256" key="4">
    <source>
        <dbReference type="ARBA" id="ARBA00022434"/>
    </source>
</evidence>
<dbReference type="EMBL" id="MCOG01000028">
    <property type="protein sequence ID" value="ORY74724.1"/>
    <property type="molecule type" value="Genomic_DNA"/>
</dbReference>
<dbReference type="SMART" id="SM01219">
    <property type="entry name" value="Frataxin_Cyay"/>
    <property type="match status" value="1"/>
</dbReference>
<dbReference type="Pfam" id="PF01491">
    <property type="entry name" value="Frataxin_Cyay"/>
    <property type="match status" value="1"/>
</dbReference>
<comment type="similarity">
    <text evidence="2">Belongs to the frataxin family.</text>
</comment>
<gene>
    <name evidence="13" type="ORF">LY90DRAFT_502527</name>
</gene>
<evidence type="ECO:0000313" key="14">
    <source>
        <dbReference type="Proteomes" id="UP000193920"/>
    </source>
</evidence>
<dbReference type="EC" id="1.16.3.1" evidence="3"/>
<proteinExistence type="inferred from homology"/>
<evidence type="ECO:0000256" key="9">
    <source>
        <dbReference type="ARBA" id="ARBA00023004"/>
    </source>
</evidence>
<keyword evidence="4" id="KW-0409">Iron storage</keyword>
<comment type="catalytic activity">
    <reaction evidence="12">
        <text>4 Fe(2+) + O2 + 4 H(+) = 4 Fe(3+) + 2 H2O</text>
        <dbReference type="Rhea" id="RHEA:11148"/>
        <dbReference type="ChEBI" id="CHEBI:15377"/>
        <dbReference type="ChEBI" id="CHEBI:15378"/>
        <dbReference type="ChEBI" id="CHEBI:15379"/>
        <dbReference type="ChEBI" id="CHEBI:29033"/>
        <dbReference type="ChEBI" id="CHEBI:29034"/>
        <dbReference type="EC" id="1.16.3.1"/>
    </reaction>
</comment>
<comment type="caution">
    <text evidence="13">The sequence shown here is derived from an EMBL/GenBank/DDBJ whole genome shotgun (WGS) entry which is preliminary data.</text>
</comment>
<evidence type="ECO:0000256" key="8">
    <source>
        <dbReference type="ARBA" id="ARBA00023002"/>
    </source>
</evidence>
<dbReference type="GO" id="GO:0051537">
    <property type="term" value="F:2 iron, 2 sulfur cluster binding"/>
    <property type="evidence" value="ECO:0007669"/>
    <property type="project" value="TreeGrafter"/>
</dbReference>
<evidence type="ECO:0000256" key="2">
    <source>
        <dbReference type="ARBA" id="ARBA00008183"/>
    </source>
</evidence>
<evidence type="ECO:0000256" key="11">
    <source>
        <dbReference type="ARBA" id="ARBA00023128"/>
    </source>
</evidence>
<evidence type="ECO:0000256" key="7">
    <source>
        <dbReference type="ARBA" id="ARBA00022946"/>
    </source>
</evidence>
<dbReference type="NCBIfam" id="TIGR03421">
    <property type="entry name" value="FeS_CyaY"/>
    <property type="match status" value="1"/>
</dbReference>
<dbReference type="SUPFAM" id="SSF55387">
    <property type="entry name" value="Frataxin/Nqo15-like"/>
    <property type="match status" value="1"/>
</dbReference>
<dbReference type="PROSITE" id="PS50810">
    <property type="entry name" value="FRATAXIN_2"/>
    <property type="match status" value="1"/>
</dbReference>
<dbReference type="GO" id="GO:0005739">
    <property type="term" value="C:mitochondrion"/>
    <property type="evidence" value="ECO:0007669"/>
    <property type="project" value="UniProtKB-SubCell"/>
</dbReference>
<reference evidence="13 14" key="1">
    <citation type="submission" date="2016-08" db="EMBL/GenBank/DDBJ databases">
        <title>A Parts List for Fungal Cellulosomes Revealed by Comparative Genomics.</title>
        <authorList>
            <consortium name="DOE Joint Genome Institute"/>
            <person name="Haitjema C.H."/>
            <person name="Gilmore S.P."/>
            <person name="Henske J.K."/>
            <person name="Solomon K.V."/>
            <person name="De Groot R."/>
            <person name="Kuo A."/>
            <person name="Mondo S.J."/>
            <person name="Salamov A.A."/>
            <person name="Labutti K."/>
            <person name="Zhao Z."/>
            <person name="Chiniquy J."/>
            <person name="Barry K."/>
            <person name="Brewer H.M."/>
            <person name="Purvine S.O."/>
            <person name="Wright A.T."/>
            <person name="Boxma B."/>
            <person name="Van Alen T."/>
            <person name="Hackstein J.H."/>
            <person name="Baker S.E."/>
            <person name="Grigoriev I.V."/>
            <person name="O'Malley M.A."/>
        </authorList>
    </citation>
    <scope>NUCLEOTIDE SEQUENCE [LARGE SCALE GENOMIC DNA]</scope>
    <source>
        <strain evidence="13 14">G1</strain>
    </source>
</reference>
<dbReference type="Proteomes" id="UP000193920">
    <property type="component" value="Unassembled WGS sequence"/>
</dbReference>
<dbReference type="PRINTS" id="PR00904">
    <property type="entry name" value="FRATAXIN"/>
</dbReference>
<name>A0A1Y2ETU5_9FUNG</name>
<dbReference type="OrthoDB" id="1897642at2759"/>